<keyword evidence="6 8" id="KW-0472">Membrane</keyword>
<feature type="transmembrane region" description="Helical" evidence="8">
    <location>
        <begin position="388"/>
        <end position="411"/>
    </location>
</feature>
<evidence type="ECO:0000256" key="5">
    <source>
        <dbReference type="ARBA" id="ARBA00022989"/>
    </source>
</evidence>
<accession>A0ABX2Q4F9</accession>
<dbReference type="EMBL" id="JABKAV010000014">
    <property type="protein sequence ID" value="NVO84657.1"/>
    <property type="molecule type" value="Genomic_DNA"/>
</dbReference>
<dbReference type="RefSeq" id="WP_176899340.1">
    <property type="nucleotide sequence ID" value="NZ_JABKAV010000014.1"/>
</dbReference>
<feature type="transmembrane region" description="Helical" evidence="8">
    <location>
        <begin position="47"/>
        <end position="68"/>
    </location>
</feature>
<dbReference type="InterPro" id="IPR001905">
    <property type="entry name" value="Ammonium_transpt"/>
</dbReference>
<name>A0ABX2Q4F9_9BACT</name>
<proteinExistence type="inferred from homology"/>
<keyword evidence="3 8" id="KW-0813">Transport</keyword>
<feature type="transmembrane region" description="Helical" evidence="8">
    <location>
        <begin position="209"/>
        <end position="229"/>
    </location>
</feature>
<dbReference type="PANTHER" id="PTHR43029:SF21">
    <property type="entry name" value="AMMONIUM TRANSPORTER 1"/>
    <property type="match status" value="1"/>
</dbReference>
<evidence type="ECO:0000256" key="7">
    <source>
        <dbReference type="ARBA" id="ARBA00023177"/>
    </source>
</evidence>
<dbReference type="Proteomes" id="UP000626554">
    <property type="component" value="Unassembled WGS sequence"/>
</dbReference>
<feature type="transmembrane region" description="Helical" evidence="8">
    <location>
        <begin position="302"/>
        <end position="322"/>
    </location>
</feature>
<dbReference type="NCBIfam" id="TIGR00836">
    <property type="entry name" value="amt"/>
    <property type="match status" value="1"/>
</dbReference>
<evidence type="ECO:0000256" key="8">
    <source>
        <dbReference type="RuleBase" id="RU362002"/>
    </source>
</evidence>
<keyword evidence="4 8" id="KW-0812">Transmembrane</keyword>
<evidence type="ECO:0000313" key="10">
    <source>
        <dbReference type="EMBL" id="NVO84657.1"/>
    </source>
</evidence>
<keyword evidence="11" id="KW-1185">Reference proteome</keyword>
<dbReference type="InterPro" id="IPR018047">
    <property type="entry name" value="Ammonium_transpt_CS"/>
</dbReference>
<dbReference type="Gene3D" id="1.10.3430.10">
    <property type="entry name" value="Ammonium transporter AmtB like domains"/>
    <property type="match status" value="1"/>
</dbReference>
<keyword evidence="5 8" id="KW-1133">Transmembrane helix</keyword>
<feature type="domain" description="Ammonium transporter AmtB-like" evidence="9">
    <location>
        <begin position="48"/>
        <end position="441"/>
    </location>
</feature>
<dbReference type="SUPFAM" id="SSF111352">
    <property type="entry name" value="Ammonium transporter"/>
    <property type="match status" value="1"/>
</dbReference>
<feature type="transmembrane region" description="Helical" evidence="8">
    <location>
        <begin position="270"/>
        <end position="290"/>
    </location>
</feature>
<evidence type="ECO:0000256" key="1">
    <source>
        <dbReference type="ARBA" id="ARBA00004141"/>
    </source>
</evidence>
<protein>
    <recommendedName>
        <fullName evidence="8">Ammonium transporter</fullName>
    </recommendedName>
</protein>
<evidence type="ECO:0000256" key="2">
    <source>
        <dbReference type="ARBA" id="ARBA00005887"/>
    </source>
</evidence>
<dbReference type="Pfam" id="PF00909">
    <property type="entry name" value="Ammonium_transp"/>
    <property type="match status" value="1"/>
</dbReference>
<dbReference type="PANTHER" id="PTHR43029">
    <property type="entry name" value="AMMONIUM TRANSPORTER MEP2"/>
    <property type="match status" value="1"/>
</dbReference>
<feature type="transmembrane region" description="Helical" evidence="8">
    <location>
        <begin position="328"/>
        <end position="345"/>
    </location>
</feature>
<comment type="subcellular location">
    <subcellularLocation>
        <location evidence="8">Cell membrane</location>
        <topology evidence="8">Multi-pass membrane protein</topology>
    </subcellularLocation>
    <subcellularLocation>
        <location evidence="1">Membrane</location>
        <topology evidence="1">Multi-pass membrane protein</topology>
    </subcellularLocation>
</comment>
<dbReference type="InterPro" id="IPR024041">
    <property type="entry name" value="NH4_transpt_AmtB-like_dom"/>
</dbReference>
<feature type="transmembrane region" description="Helical" evidence="8">
    <location>
        <begin position="168"/>
        <end position="189"/>
    </location>
</feature>
<comment type="similarity">
    <text evidence="2 8">Belongs to the ammonia transporter channel (TC 1.A.11.2) family.</text>
</comment>
<keyword evidence="7 8" id="KW-0924">Ammonia transport</keyword>
<dbReference type="InterPro" id="IPR029020">
    <property type="entry name" value="Ammonium/urea_transptr"/>
</dbReference>
<evidence type="ECO:0000256" key="6">
    <source>
        <dbReference type="ARBA" id="ARBA00023136"/>
    </source>
</evidence>
<organism evidence="10 11">
    <name type="scientific">Hymenobacter terrestris</name>
    <dbReference type="NCBI Taxonomy" id="2748310"/>
    <lineage>
        <taxon>Bacteria</taxon>
        <taxon>Pseudomonadati</taxon>
        <taxon>Bacteroidota</taxon>
        <taxon>Cytophagia</taxon>
        <taxon>Cytophagales</taxon>
        <taxon>Hymenobacteraceae</taxon>
        <taxon>Hymenobacter</taxon>
    </lineage>
</organism>
<evidence type="ECO:0000256" key="3">
    <source>
        <dbReference type="ARBA" id="ARBA00022448"/>
    </source>
</evidence>
<sequence>MNTHAASFRSSRTLLLLLVLVALAFIAAFVRVPHPAAAPGSLNGADVAWMLTASALVLLMTPGLSFFYGGMVRPKNVISTMLQSFVALGVVSVLFYFVGFSLCYGNSWHGLIGNPLTFALLRDVGTAPNPVFAAGIPFVLFFAFQLKFAIITPALITGSFAERVRFKGYLAFMVLFSLLIYCPLAHWTWHPEGFLRQWGVLDFAGGTVVHISAGVAALAGALVLGQRSASLRTSSFSTPNVPYVLLGTGLLWFGWFGFNAGSALGANELAALSFVNTNLASAAALLAWVLVEVVRGGKPTAVGACTGAVVGLVAITPAAGYVDYGQSILFGVLAALISHAAVHWKNARTTIDDTLDVFPCHGLGGIVGMLLTGIFADKVGLIYGSVTTFGYHVLGLGIVVGYSFGGSWLLLKLTDRLVGLRVQLPEEELGLDLSQHEESTYHTDEEFERTYRRAVPPIIEGQQANSAAVSNYRSPA</sequence>
<dbReference type="PROSITE" id="PS01219">
    <property type="entry name" value="AMMONIUM_TRANSP"/>
    <property type="match status" value="1"/>
</dbReference>
<evidence type="ECO:0000256" key="4">
    <source>
        <dbReference type="ARBA" id="ARBA00022692"/>
    </source>
</evidence>
<comment type="caution">
    <text evidence="10">The sequence shown here is derived from an EMBL/GenBank/DDBJ whole genome shotgun (WGS) entry which is preliminary data.</text>
</comment>
<feature type="transmembrane region" description="Helical" evidence="8">
    <location>
        <begin position="131"/>
        <end position="156"/>
    </location>
</feature>
<evidence type="ECO:0000313" key="11">
    <source>
        <dbReference type="Proteomes" id="UP000626554"/>
    </source>
</evidence>
<feature type="transmembrane region" description="Helical" evidence="8">
    <location>
        <begin position="80"/>
        <end position="98"/>
    </location>
</feature>
<feature type="transmembrane region" description="Helical" evidence="8">
    <location>
        <begin position="357"/>
        <end position="376"/>
    </location>
</feature>
<feature type="transmembrane region" description="Helical" evidence="8">
    <location>
        <begin position="241"/>
        <end position="258"/>
    </location>
</feature>
<gene>
    <name evidence="10" type="ORF">HW556_07165</name>
</gene>
<reference evidence="10 11" key="1">
    <citation type="submission" date="2020-05" db="EMBL/GenBank/DDBJ databases">
        <title>Hymenobacter terrestris sp. nov. and Hymenobacter lapidiphilus sp. nov., isolated from regoliths in Antarctica.</title>
        <authorList>
            <person name="Sedlacek I."/>
            <person name="Pantucek R."/>
            <person name="Zeman M."/>
            <person name="Holochova P."/>
            <person name="Kralova S."/>
            <person name="Stankova E."/>
            <person name="Sedo O."/>
            <person name="Micenkova L."/>
            <person name="Svec P."/>
            <person name="Gupta V."/>
            <person name="Sood U."/>
            <person name="Korpole U.S."/>
            <person name="Lal R."/>
        </authorList>
    </citation>
    <scope>NUCLEOTIDE SEQUENCE [LARGE SCALE GENOMIC DNA]</scope>
    <source>
        <strain evidence="10 11">P5252</strain>
    </source>
</reference>
<evidence type="ECO:0000259" key="9">
    <source>
        <dbReference type="Pfam" id="PF00909"/>
    </source>
</evidence>